<feature type="domain" description="HTH marR-type" evidence="1">
    <location>
        <begin position="10"/>
        <end position="142"/>
    </location>
</feature>
<proteinExistence type="predicted"/>
<dbReference type="InterPro" id="IPR036390">
    <property type="entry name" value="WH_DNA-bd_sf"/>
</dbReference>
<sequence length="158" mass="18381">MSIEDKFTVEQEVYRLLTKTFYLLDDSDHRFCAEHGLNTRQFWTLQNLDQERGCSMVDLSRVLFTDKSNVTGIIDRLEHLKLVKRSSDPHDRRVILITLTPEGILLREKLKEEHSQLIHRLMGAVDCRRLCALQDHLRAISENIETYLEQGNTAPSST</sequence>
<organism evidence="2 3">
    <name type="scientific">Ktedonosporobacter rubrisoli</name>
    <dbReference type="NCBI Taxonomy" id="2509675"/>
    <lineage>
        <taxon>Bacteria</taxon>
        <taxon>Bacillati</taxon>
        <taxon>Chloroflexota</taxon>
        <taxon>Ktedonobacteria</taxon>
        <taxon>Ktedonobacterales</taxon>
        <taxon>Ktedonosporobacteraceae</taxon>
        <taxon>Ktedonosporobacter</taxon>
    </lineage>
</organism>
<evidence type="ECO:0000259" key="1">
    <source>
        <dbReference type="PROSITE" id="PS50995"/>
    </source>
</evidence>
<dbReference type="EMBL" id="CP035758">
    <property type="protein sequence ID" value="QBD82088.1"/>
    <property type="molecule type" value="Genomic_DNA"/>
</dbReference>
<accession>A0A4P6K1N4</accession>
<evidence type="ECO:0000313" key="2">
    <source>
        <dbReference type="EMBL" id="QBD82088.1"/>
    </source>
</evidence>
<dbReference type="SUPFAM" id="SSF46785">
    <property type="entry name" value="Winged helix' DNA-binding domain"/>
    <property type="match status" value="1"/>
</dbReference>
<dbReference type="OrthoDB" id="327696at2"/>
<dbReference type="PRINTS" id="PR00598">
    <property type="entry name" value="HTHMARR"/>
</dbReference>
<dbReference type="PANTHER" id="PTHR33164:SF43">
    <property type="entry name" value="HTH-TYPE TRANSCRIPTIONAL REPRESSOR YETL"/>
    <property type="match status" value="1"/>
</dbReference>
<dbReference type="PROSITE" id="PS50995">
    <property type="entry name" value="HTH_MARR_2"/>
    <property type="match status" value="1"/>
</dbReference>
<gene>
    <name evidence="2" type="ORF">EPA93_41370</name>
</gene>
<protein>
    <submittedName>
        <fullName evidence="2">MarR family transcriptional regulator</fullName>
    </submittedName>
</protein>
<dbReference type="Gene3D" id="1.10.10.10">
    <property type="entry name" value="Winged helix-like DNA-binding domain superfamily/Winged helix DNA-binding domain"/>
    <property type="match status" value="1"/>
</dbReference>
<dbReference type="InterPro" id="IPR036388">
    <property type="entry name" value="WH-like_DNA-bd_sf"/>
</dbReference>
<dbReference type="GO" id="GO:0006950">
    <property type="term" value="P:response to stress"/>
    <property type="evidence" value="ECO:0007669"/>
    <property type="project" value="TreeGrafter"/>
</dbReference>
<dbReference type="PANTHER" id="PTHR33164">
    <property type="entry name" value="TRANSCRIPTIONAL REGULATOR, MARR FAMILY"/>
    <property type="match status" value="1"/>
</dbReference>
<dbReference type="AlphaFoldDB" id="A0A4P6K1N4"/>
<reference evidence="2 3" key="1">
    <citation type="submission" date="2019-01" db="EMBL/GenBank/DDBJ databases">
        <title>Ktedonosporobacter rubrisoli SCAWS-G2.</title>
        <authorList>
            <person name="Huang Y."/>
            <person name="Yan B."/>
        </authorList>
    </citation>
    <scope>NUCLEOTIDE SEQUENCE [LARGE SCALE GENOMIC DNA]</scope>
    <source>
        <strain evidence="2 3">SCAWS-G2</strain>
    </source>
</reference>
<dbReference type="InterPro" id="IPR000835">
    <property type="entry name" value="HTH_MarR-typ"/>
</dbReference>
<dbReference type="GO" id="GO:0003700">
    <property type="term" value="F:DNA-binding transcription factor activity"/>
    <property type="evidence" value="ECO:0007669"/>
    <property type="project" value="InterPro"/>
</dbReference>
<dbReference type="KEGG" id="kbs:EPA93_41370"/>
<dbReference type="Pfam" id="PF12802">
    <property type="entry name" value="MarR_2"/>
    <property type="match status" value="1"/>
</dbReference>
<name>A0A4P6K1N4_KTERU</name>
<evidence type="ECO:0000313" key="3">
    <source>
        <dbReference type="Proteomes" id="UP000290365"/>
    </source>
</evidence>
<keyword evidence="3" id="KW-1185">Reference proteome</keyword>
<dbReference type="Proteomes" id="UP000290365">
    <property type="component" value="Chromosome"/>
</dbReference>
<dbReference type="SMART" id="SM00347">
    <property type="entry name" value="HTH_MARR"/>
    <property type="match status" value="1"/>
</dbReference>
<dbReference type="RefSeq" id="WP_129893157.1">
    <property type="nucleotide sequence ID" value="NZ_CP035758.1"/>
</dbReference>
<dbReference type="InterPro" id="IPR039422">
    <property type="entry name" value="MarR/SlyA-like"/>
</dbReference>